<keyword evidence="4 13" id="KW-0963">Cytoplasm</keyword>
<organism evidence="15 16">
    <name type="scientific">Photobacterium ganghwense</name>
    <dbReference type="NCBI Taxonomy" id="320778"/>
    <lineage>
        <taxon>Bacteria</taxon>
        <taxon>Pseudomonadati</taxon>
        <taxon>Pseudomonadota</taxon>
        <taxon>Gammaproteobacteria</taxon>
        <taxon>Vibrionales</taxon>
        <taxon>Vibrionaceae</taxon>
        <taxon>Photobacterium</taxon>
    </lineage>
</organism>
<keyword evidence="9 13" id="KW-0067">ATP-binding</keyword>
<dbReference type="PATRIC" id="fig|320778.3.peg.1913"/>
<keyword evidence="10 13" id="KW-0460">Magnesium</keyword>
<dbReference type="InterPro" id="IPR011611">
    <property type="entry name" value="PfkB_dom"/>
</dbReference>
<feature type="binding site" evidence="13">
    <location>
        <begin position="11"/>
        <end position="13"/>
    </location>
    <ligand>
        <name>substrate</name>
    </ligand>
</feature>
<dbReference type="EC" id="2.7.1.15" evidence="2 13"/>
<dbReference type="GO" id="GO:0004747">
    <property type="term" value="F:ribokinase activity"/>
    <property type="evidence" value="ECO:0007669"/>
    <property type="project" value="UniProtKB-UniRule"/>
</dbReference>
<evidence type="ECO:0000256" key="13">
    <source>
        <dbReference type="HAMAP-Rule" id="MF_01987"/>
    </source>
</evidence>
<keyword evidence="6 13" id="KW-0479">Metal-binding</keyword>
<reference evidence="15 16" key="1">
    <citation type="submission" date="2015-05" db="EMBL/GenBank/DDBJ databases">
        <title>Photobacterium galathea sp. nov.</title>
        <authorList>
            <person name="Machado H."/>
            <person name="Gram L."/>
        </authorList>
    </citation>
    <scope>NUCLEOTIDE SEQUENCE [LARGE SCALE GENOMIC DNA]</scope>
    <source>
        <strain evidence="15 16">DSM 22954</strain>
    </source>
</reference>
<dbReference type="NCBIfam" id="NF008353">
    <property type="entry name" value="PRK11142.1"/>
    <property type="match status" value="1"/>
</dbReference>
<dbReference type="InterPro" id="IPR011877">
    <property type="entry name" value="Ribokinase"/>
</dbReference>
<comment type="similarity">
    <text evidence="1">Belongs to the carbohydrate kinase pfkB family.</text>
</comment>
<evidence type="ECO:0000256" key="12">
    <source>
        <dbReference type="ARBA" id="ARBA00023277"/>
    </source>
</evidence>
<dbReference type="PRINTS" id="PR00990">
    <property type="entry name" value="RIBOKINASE"/>
</dbReference>
<dbReference type="Proteomes" id="UP000035909">
    <property type="component" value="Unassembled WGS sequence"/>
</dbReference>
<dbReference type="SUPFAM" id="SSF53613">
    <property type="entry name" value="Ribokinase-like"/>
    <property type="match status" value="1"/>
</dbReference>
<comment type="activity regulation">
    <text evidence="13">Activated by a monovalent cation that binds near, but not in, the active site. The most likely occupant of the site in vivo is potassium. Ion binding induces a conformational change that may alter substrate affinity.</text>
</comment>
<evidence type="ECO:0000256" key="5">
    <source>
        <dbReference type="ARBA" id="ARBA00022679"/>
    </source>
</evidence>
<dbReference type="AlphaFoldDB" id="A0A0J1HG52"/>
<dbReference type="RefSeq" id="WP_047884770.1">
    <property type="nucleotide sequence ID" value="NZ_CP071326.1"/>
</dbReference>
<evidence type="ECO:0000313" key="16">
    <source>
        <dbReference type="Proteomes" id="UP000035909"/>
    </source>
</evidence>
<comment type="cofactor">
    <cofactor evidence="13">
        <name>Mg(2+)</name>
        <dbReference type="ChEBI" id="CHEBI:18420"/>
    </cofactor>
    <text evidence="13">Requires a divalent cation, most likely magnesium in vivo, as an electrophilic catalyst to aid phosphoryl group transfer. It is the chelate of the metal and the nucleotide that is the actual substrate.</text>
</comment>
<dbReference type="InterPro" id="IPR002173">
    <property type="entry name" value="Carboh/pur_kinase_PfkB_CS"/>
</dbReference>
<evidence type="ECO:0000256" key="10">
    <source>
        <dbReference type="ARBA" id="ARBA00022842"/>
    </source>
</evidence>
<keyword evidence="11 13" id="KW-0630">Potassium</keyword>
<comment type="caution">
    <text evidence="15">The sequence shown here is derived from an EMBL/GenBank/DDBJ whole genome shotgun (WGS) entry which is preliminary data.</text>
</comment>
<dbReference type="FunFam" id="3.40.1190.20:FF:000012">
    <property type="entry name" value="Ribokinase"/>
    <property type="match status" value="1"/>
</dbReference>
<evidence type="ECO:0000256" key="1">
    <source>
        <dbReference type="ARBA" id="ARBA00005380"/>
    </source>
</evidence>
<evidence type="ECO:0000256" key="4">
    <source>
        <dbReference type="ARBA" id="ARBA00022490"/>
    </source>
</evidence>
<protein>
    <recommendedName>
        <fullName evidence="3 13">Ribokinase</fullName>
        <shortName evidence="13">RK</shortName>
        <ecNumber evidence="2 13">2.7.1.15</ecNumber>
    </recommendedName>
</protein>
<keyword evidence="8 13" id="KW-0418">Kinase</keyword>
<dbReference type="NCBIfam" id="TIGR02152">
    <property type="entry name" value="D_ribokin_bact"/>
    <property type="match status" value="1"/>
</dbReference>
<dbReference type="EMBL" id="LDOU01000006">
    <property type="protein sequence ID" value="KLV10605.1"/>
    <property type="molecule type" value="Genomic_DNA"/>
</dbReference>
<comment type="pathway">
    <text evidence="13">Carbohydrate metabolism; D-ribose degradation; D-ribose 5-phosphate from beta-D-ribopyranose: step 2/2.</text>
</comment>
<feature type="active site" description="Proton acceptor" evidence="13">
    <location>
        <position position="252"/>
    </location>
</feature>
<feature type="binding site" evidence="13">
    <location>
        <position position="282"/>
    </location>
    <ligand>
        <name>K(+)</name>
        <dbReference type="ChEBI" id="CHEBI:29103"/>
    </ligand>
</feature>
<comment type="subunit">
    <text evidence="13">Homodimer.</text>
</comment>
<evidence type="ECO:0000259" key="14">
    <source>
        <dbReference type="Pfam" id="PF00294"/>
    </source>
</evidence>
<accession>A0A0J1HG52</accession>
<comment type="function">
    <text evidence="13">Catalyzes the phosphorylation of ribose at O-5 in a reaction requiring ATP and magnesium. The resulting D-ribose-5-phosphate can then be used either for sythesis of nucleotides, histidine, and tryptophan, or as a component of the pentose phosphate pathway.</text>
</comment>
<dbReference type="OrthoDB" id="9776822at2"/>
<feature type="binding site" evidence="13">
    <location>
        <position position="287"/>
    </location>
    <ligand>
        <name>K(+)</name>
        <dbReference type="ChEBI" id="CHEBI:29103"/>
    </ligand>
</feature>
<evidence type="ECO:0000256" key="2">
    <source>
        <dbReference type="ARBA" id="ARBA00012035"/>
    </source>
</evidence>
<dbReference type="GO" id="GO:0019303">
    <property type="term" value="P:D-ribose catabolic process"/>
    <property type="evidence" value="ECO:0007669"/>
    <property type="project" value="UniProtKB-UniRule"/>
</dbReference>
<gene>
    <name evidence="13" type="primary">rbsK</name>
    <name evidence="15" type="ORF">ABT57_08800</name>
</gene>
<comment type="similarity">
    <text evidence="13">Belongs to the carbohydrate kinase PfkB family. Ribokinase subfamily.</text>
</comment>
<dbReference type="HAMAP" id="MF_01987">
    <property type="entry name" value="Ribokinase"/>
    <property type="match status" value="1"/>
</dbReference>
<comment type="caution">
    <text evidence="13">Lacks conserved residue(s) required for the propagation of feature annotation.</text>
</comment>
<dbReference type="Gene3D" id="3.40.1190.20">
    <property type="match status" value="1"/>
</dbReference>
<dbReference type="GO" id="GO:0005829">
    <property type="term" value="C:cytosol"/>
    <property type="evidence" value="ECO:0007669"/>
    <property type="project" value="TreeGrafter"/>
</dbReference>
<evidence type="ECO:0000256" key="8">
    <source>
        <dbReference type="ARBA" id="ARBA00022777"/>
    </source>
</evidence>
<evidence type="ECO:0000256" key="6">
    <source>
        <dbReference type="ARBA" id="ARBA00022723"/>
    </source>
</evidence>
<feature type="binding site" evidence="13">
    <location>
        <position position="248"/>
    </location>
    <ligand>
        <name>K(+)</name>
        <dbReference type="ChEBI" id="CHEBI:29103"/>
    </ligand>
</feature>
<dbReference type="GO" id="GO:0046872">
    <property type="term" value="F:metal ion binding"/>
    <property type="evidence" value="ECO:0007669"/>
    <property type="project" value="UniProtKB-KW"/>
</dbReference>
<dbReference type="CDD" id="cd01174">
    <property type="entry name" value="ribokinase"/>
    <property type="match status" value="1"/>
</dbReference>
<evidence type="ECO:0000256" key="3">
    <source>
        <dbReference type="ARBA" id="ARBA00016943"/>
    </source>
</evidence>
<feature type="binding site" evidence="13">
    <location>
        <begin position="39"/>
        <end position="43"/>
    </location>
    <ligand>
        <name>substrate</name>
    </ligand>
</feature>
<evidence type="ECO:0000256" key="11">
    <source>
        <dbReference type="ARBA" id="ARBA00022958"/>
    </source>
</evidence>
<dbReference type="InterPro" id="IPR002139">
    <property type="entry name" value="Ribo/fructo_kinase"/>
</dbReference>
<feature type="domain" description="Carbohydrate kinase PfkB" evidence="14">
    <location>
        <begin position="1"/>
        <end position="294"/>
    </location>
</feature>
<keyword evidence="5 13" id="KW-0808">Transferase</keyword>
<dbReference type="PROSITE" id="PS00584">
    <property type="entry name" value="PFKB_KINASES_2"/>
    <property type="match status" value="1"/>
</dbReference>
<feature type="binding site" evidence="13">
    <location>
        <begin position="251"/>
        <end position="252"/>
    </location>
    <ligand>
        <name>ATP</name>
        <dbReference type="ChEBI" id="CHEBI:30616"/>
    </ligand>
</feature>
<feature type="binding site" evidence="13">
    <location>
        <begin position="220"/>
        <end position="225"/>
    </location>
    <ligand>
        <name>ATP</name>
        <dbReference type="ChEBI" id="CHEBI:30616"/>
    </ligand>
</feature>
<sequence length="306" mass="32584">MNKLVVLGSVNADHVLQVASFPRPGETLHGHSYCVIPGGKGANQAVAAARLGADIAFIACVGDDSFGHQMRDTFARDGMNTEAVMIEDNMPTGIAMIQVAATGENSICISAEANGCLTPERLAPHHHLIEQADTLLMQLETPMETIEAAAKIAKQAGTRVVLNPAPAQPLSDDLLQHLDMITPNETEAELLTGVKVDNVTTAQQAADALHAKGIKQVMITLGSQGVWLSDNGKGRQVPGFRVDAKDTTAAGDTFNGALLTALQEGREMEEAIRFAHAAAAISVTRFGAQTSIPHRREVERFLMEHQ</sequence>
<dbReference type="UniPathway" id="UPA00916">
    <property type="reaction ID" value="UER00889"/>
</dbReference>
<keyword evidence="7 13" id="KW-0547">Nucleotide-binding</keyword>
<evidence type="ECO:0000256" key="9">
    <source>
        <dbReference type="ARBA" id="ARBA00022840"/>
    </source>
</evidence>
<name>A0A0J1HG52_9GAMM</name>
<dbReference type="PANTHER" id="PTHR10584">
    <property type="entry name" value="SUGAR KINASE"/>
    <property type="match status" value="1"/>
</dbReference>
<evidence type="ECO:0000313" key="15">
    <source>
        <dbReference type="EMBL" id="KLV10605.1"/>
    </source>
</evidence>
<dbReference type="InterPro" id="IPR029056">
    <property type="entry name" value="Ribokinase-like"/>
</dbReference>
<dbReference type="GO" id="GO:0005524">
    <property type="term" value="F:ATP binding"/>
    <property type="evidence" value="ECO:0007669"/>
    <property type="project" value="UniProtKB-UniRule"/>
</dbReference>
<dbReference type="STRING" id="320778.ABT57_08800"/>
<proteinExistence type="inferred from homology"/>
<dbReference type="PANTHER" id="PTHR10584:SF166">
    <property type="entry name" value="RIBOKINASE"/>
    <property type="match status" value="1"/>
</dbReference>
<feature type="binding site" evidence="13">
    <location>
        <position position="291"/>
    </location>
    <ligand>
        <name>K(+)</name>
        <dbReference type="ChEBI" id="CHEBI:29103"/>
    </ligand>
</feature>
<feature type="binding site" evidence="13">
    <location>
        <position position="140"/>
    </location>
    <ligand>
        <name>substrate</name>
    </ligand>
</feature>
<feature type="binding site" evidence="13">
    <location>
        <position position="285"/>
    </location>
    <ligand>
        <name>K(+)</name>
        <dbReference type="ChEBI" id="CHEBI:29103"/>
    </ligand>
</feature>
<comment type="catalytic activity">
    <reaction evidence="13">
        <text>D-ribose + ATP = D-ribose 5-phosphate + ADP + H(+)</text>
        <dbReference type="Rhea" id="RHEA:13697"/>
        <dbReference type="ChEBI" id="CHEBI:15378"/>
        <dbReference type="ChEBI" id="CHEBI:30616"/>
        <dbReference type="ChEBI" id="CHEBI:47013"/>
        <dbReference type="ChEBI" id="CHEBI:78346"/>
        <dbReference type="ChEBI" id="CHEBI:456216"/>
        <dbReference type="EC" id="2.7.1.15"/>
    </reaction>
</comment>
<dbReference type="Pfam" id="PF00294">
    <property type="entry name" value="PfkB"/>
    <property type="match status" value="1"/>
</dbReference>
<feature type="binding site" evidence="13">
    <location>
        <position position="184"/>
    </location>
    <ligand>
        <name>ATP</name>
        <dbReference type="ChEBI" id="CHEBI:30616"/>
    </ligand>
</feature>
<comment type="subcellular location">
    <subcellularLocation>
        <location evidence="13">Cytoplasm</location>
    </subcellularLocation>
</comment>
<feature type="binding site" evidence="13">
    <location>
        <position position="252"/>
    </location>
    <ligand>
        <name>substrate</name>
    </ligand>
</feature>
<keyword evidence="12 13" id="KW-0119">Carbohydrate metabolism</keyword>
<keyword evidence="16" id="KW-1185">Reference proteome</keyword>
<feature type="binding site" evidence="13">
    <location>
        <position position="276"/>
    </location>
    <ligand>
        <name>ATP</name>
        <dbReference type="ChEBI" id="CHEBI:30616"/>
    </ligand>
</feature>
<evidence type="ECO:0000256" key="7">
    <source>
        <dbReference type="ARBA" id="ARBA00022741"/>
    </source>
</evidence>
<feature type="binding site" evidence="13">
    <location>
        <position position="246"/>
    </location>
    <ligand>
        <name>K(+)</name>
        <dbReference type="ChEBI" id="CHEBI:29103"/>
    </ligand>
</feature>